<keyword evidence="4" id="KW-1185">Reference proteome</keyword>
<dbReference type="Proteomes" id="UP001331515">
    <property type="component" value="Unassembled WGS sequence"/>
</dbReference>
<dbReference type="EMBL" id="JAURVH010001528">
    <property type="protein sequence ID" value="KAK5911534.1"/>
    <property type="molecule type" value="Genomic_DNA"/>
</dbReference>
<evidence type="ECO:0000256" key="1">
    <source>
        <dbReference type="SAM" id="Coils"/>
    </source>
</evidence>
<gene>
    <name evidence="3" type="ORF">CgunFtcFv8_005698</name>
</gene>
<comment type="caution">
    <text evidence="3">The sequence shown here is derived from an EMBL/GenBank/DDBJ whole genome shotgun (WGS) entry which is preliminary data.</text>
</comment>
<accession>A0AAN8CXY7</accession>
<feature type="region of interest" description="Disordered" evidence="2">
    <location>
        <begin position="158"/>
        <end position="182"/>
    </location>
</feature>
<proteinExistence type="predicted"/>
<reference evidence="3 4" key="1">
    <citation type="journal article" date="2023" name="Mol. Biol. Evol.">
        <title>Genomics of Secondarily Temperate Adaptation in the Only Non-Antarctic Icefish.</title>
        <authorList>
            <person name="Rivera-Colon A.G."/>
            <person name="Rayamajhi N."/>
            <person name="Minhas B.F."/>
            <person name="Madrigal G."/>
            <person name="Bilyk K.T."/>
            <person name="Yoon V."/>
            <person name="Hune M."/>
            <person name="Gregory S."/>
            <person name="Cheng C.H.C."/>
            <person name="Catchen J.M."/>
        </authorList>
    </citation>
    <scope>NUCLEOTIDE SEQUENCE [LARGE SCALE GENOMIC DNA]</scope>
    <source>
        <tissue evidence="3">White muscle</tissue>
    </source>
</reference>
<evidence type="ECO:0000313" key="3">
    <source>
        <dbReference type="EMBL" id="KAK5911534.1"/>
    </source>
</evidence>
<feature type="coiled-coil region" evidence="1">
    <location>
        <begin position="102"/>
        <end position="129"/>
    </location>
</feature>
<keyword evidence="1" id="KW-0175">Coiled coil</keyword>
<dbReference type="AlphaFoldDB" id="A0AAN8CXY7"/>
<evidence type="ECO:0000256" key="2">
    <source>
        <dbReference type="SAM" id="MobiDB-lite"/>
    </source>
</evidence>
<name>A0AAN8CXY7_CHAGU</name>
<protein>
    <submittedName>
        <fullName evidence="3">Uncharacterized protein</fullName>
    </submittedName>
</protein>
<sequence length="194" mass="22479">MANSIKRCQEDIQAVAGITKHKKLIFAVSRLKAKYVDGEERVPMEEHTRTGYRLMVDGLMRKVRCMTKVHAADAKLVECIKEEVDCFNQRKMDLCVEKTNIVNESTREIMELKYKLRATENLLERATDTTPKRVDSWLDEKYLRKTKTASEETSFLEETMVSEETSGHCPRGKRTNVSPENYSHEDIDLPTIYL</sequence>
<evidence type="ECO:0000313" key="4">
    <source>
        <dbReference type="Proteomes" id="UP001331515"/>
    </source>
</evidence>
<organism evidence="3 4">
    <name type="scientific">Champsocephalus gunnari</name>
    <name type="common">Mackerel icefish</name>
    <dbReference type="NCBI Taxonomy" id="52237"/>
    <lineage>
        <taxon>Eukaryota</taxon>
        <taxon>Metazoa</taxon>
        <taxon>Chordata</taxon>
        <taxon>Craniata</taxon>
        <taxon>Vertebrata</taxon>
        <taxon>Euteleostomi</taxon>
        <taxon>Actinopterygii</taxon>
        <taxon>Neopterygii</taxon>
        <taxon>Teleostei</taxon>
        <taxon>Neoteleostei</taxon>
        <taxon>Acanthomorphata</taxon>
        <taxon>Eupercaria</taxon>
        <taxon>Perciformes</taxon>
        <taxon>Notothenioidei</taxon>
        <taxon>Channichthyidae</taxon>
        <taxon>Champsocephalus</taxon>
    </lineage>
</organism>